<evidence type="ECO:0000313" key="1">
    <source>
        <dbReference type="EMBL" id="EFJ06317.1"/>
    </source>
</evidence>
<reference evidence="1 2" key="1">
    <citation type="journal article" date="2011" name="Science">
        <title>The Selaginella genome identifies genetic changes associated with the evolution of vascular plants.</title>
        <authorList>
            <person name="Banks J.A."/>
            <person name="Nishiyama T."/>
            <person name="Hasebe M."/>
            <person name="Bowman J.L."/>
            <person name="Gribskov M."/>
            <person name="dePamphilis C."/>
            <person name="Albert V.A."/>
            <person name="Aono N."/>
            <person name="Aoyama T."/>
            <person name="Ambrose B.A."/>
            <person name="Ashton N.W."/>
            <person name="Axtell M.J."/>
            <person name="Barker E."/>
            <person name="Barker M.S."/>
            <person name="Bennetzen J.L."/>
            <person name="Bonawitz N.D."/>
            <person name="Chapple C."/>
            <person name="Cheng C."/>
            <person name="Correa L.G."/>
            <person name="Dacre M."/>
            <person name="DeBarry J."/>
            <person name="Dreyer I."/>
            <person name="Elias M."/>
            <person name="Engstrom E.M."/>
            <person name="Estelle M."/>
            <person name="Feng L."/>
            <person name="Finet C."/>
            <person name="Floyd S.K."/>
            <person name="Frommer W.B."/>
            <person name="Fujita T."/>
            <person name="Gramzow L."/>
            <person name="Gutensohn M."/>
            <person name="Harholt J."/>
            <person name="Hattori M."/>
            <person name="Heyl A."/>
            <person name="Hirai T."/>
            <person name="Hiwatashi Y."/>
            <person name="Ishikawa M."/>
            <person name="Iwata M."/>
            <person name="Karol K.G."/>
            <person name="Koehler B."/>
            <person name="Kolukisaoglu U."/>
            <person name="Kubo M."/>
            <person name="Kurata T."/>
            <person name="Lalonde S."/>
            <person name="Li K."/>
            <person name="Li Y."/>
            <person name="Litt A."/>
            <person name="Lyons E."/>
            <person name="Manning G."/>
            <person name="Maruyama T."/>
            <person name="Michael T.P."/>
            <person name="Mikami K."/>
            <person name="Miyazaki S."/>
            <person name="Morinaga S."/>
            <person name="Murata T."/>
            <person name="Mueller-Roeber B."/>
            <person name="Nelson D.R."/>
            <person name="Obara M."/>
            <person name="Oguri Y."/>
            <person name="Olmstead R.G."/>
            <person name="Onodera N."/>
            <person name="Petersen B.L."/>
            <person name="Pils B."/>
            <person name="Prigge M."/>
            <person name="Rensing S.A."/>
            <person name="Riano-Pachon D.M."/>
            <person name="Roberts A.W."/>
            <person name="Sato Y."/>
            <person name="Scheller H.V."/>
            <person name="Schulz B."/>
            <person name="Schulz C."/>
            <person name="Shakirov E.V."/>
            <person name="Shibagaki N."/>
            <person name="Shinohara N."/>
            <person name="Shippen D.E."/>
            <person name="Soerensen I."/>
            <person name="Sotooka R."/>
            <person name="Sugimoto N."/>
            <person name="Sugita M."/>
            <person name="Sumikawa N."/>
            <person name="Tanurdzic M."/>
            <person name="Theissen G."/>
            <person name="Ulvskov P."/>
            <person name="Wakazuki S."/>
            <person name="Weng J.K."/>
            <person name="Willats W.W."/>
            <person name="Wipf D."/>
            <person name="Wolf P.G."/>
            <person name="Yang L."/>
            <person name="Zimmer A.D."/>
            <person name="Zhu Q."/>
            <person name="Mitros T."/>
            <person name="Hellsten U."/>
            <person name="Loque D."/>
            <person name="Otillar R."/>
            <person name="Salamov A."/>
            <person name="Schmutz J."/>
            <person name="Shapiro H."/>
            <person name="Lindquist E."/>
            <person name="Lucas S."/>
            <person name="Rokhsar D."/>
            <person name="Grigoriev I.V."/>
        </authorList>
    </citation>
    <scope>NUCLEOTIDE SEQUENCE [LARGE SCALE GENOMIC DNA]</scope>
</reference>
<accession>D8TAG7</accession>
<dbReference type="KEGG" id="smo:SELMODRAFT_430771"/>
<organism evidence="2">
    <name type="scientific">Selaginella moellendorffii</name>
    <name type="common">Spikemoss</name>
    <dbReference type="NCBI Taxonomy" id="88036"/>
    <lineage>
        <taxon>Eukaryota</taxon>
        <taxon>Viridiplantae</taxon>
        <taxon>Streptophyta</taxon>
        <taxon>Embryophyta</taxon>
        <taxon>Tracheophyta</taxon>
        <taxon>Lycopodiopsida</taxon>
        <taxon>Selaginellales</taxon>
        <taxon>Selaginellaceae</taxon>
        <taxon>Selaginella</taxon>
    </lineage>
</organism>
<dbReference type="Proteomes" id="UP000001514">
    <property type="component" value="Unassembled WGS sequence"/>
</dbReference>
<dbReference type="AlphaFoldDB" id="D8TAG7"/>
<evidence type="ECO:0000313" key="2">
    <source>
        <dbReference type="Proteomes" id="UP000001514"/>
    </source>
</evidence>
<protein>
    <submittedName>
        <fullName evidence="1">Uncharacterized protein</fullName>
    </submittedName>
</protein>
<proteinExistence type="predicted"/>
<dbReference type="EMBL" id="GL377703">
    <property type="protein sequence ID" value="EFJ06317.1"/>
    <property type="molecule type" value="Genomic_DNA"/>
</dbReference>
<name>D8TAG7_SELML</name>
<dbReference type="InParanoid" id="D8TAG7"/>
<sequence length="140" mass="15790">MTNKSNKNYLWSSTYAFTSVGIPSLAPSNAVNQILQEENISLLDIRQQQCNEEVVVHAGRVNAKDEKLKEIKDVPELPPFVPMSSSDRLLMIFDSEYNRMKEDLSHQVPICDGSDMQPPTCLIDLLEVGDVPKFECMQDS</sequence>
<dbReference type="Gramene" id="EFJ06317">
    <property type="protein sequence ID" value="EFJ06317"/>
    <property type="gene ID" value="SELMODRAFT_430771"/>
</dbReference>
<gene>
    <name evidence="1" type="ORF">SELMODRAFT_430771</name>
</gene>
<dbReference type="HOGENOM" id="CLU_1838594_0_0_1"/>
<keyword evidence="2" id="KW-1185">Reference proteome</keyword>